<dbReference type="Pfam" id="PF00043">
    <property type="entry name" value="GST_C"/>
    <property type="match status" value="1"/>
</dbReference>
<evidence type="ECO:0000313" key="4">
    <source>
        <dbReference type="Proteomes" id="UP000469430"/>
    </source>
</evidence>
<dbReference type="EMBL" id="WTYJ01000002">
    <property type="protein sequence ID" value="MXO99332.1"/>
    <property type="molecule type" value="Genomic_DNA"/>
</dbReference>
<evidence type="ECO:0000259" key="1">
    <source>
        <dbReference type="PROSITE" id="PS50404"/>
    </source>
</evidence>
<sequence>MARFTFYFNPMSRAQIARWALHEVDADYDPVFVGYEDKPADFLAANPMGKLPTIVHHHEGHDHVVSEAAAVCHYLALTHPKKGLLPGEHEAADYFRWLLFAAGPLEQAVTNRAFGWEPTEEQERTVGFGSYARTVDALDGWLQTHDFVCGSRFTMADVYVGSAVDWGLTFGTLVSRPSFTAYVERLRARGGYQAAKAIDMALIAEMQAQAPDGPGQ</sequence>
<dbReference type="InterPro" id="IPR010987">
    <property type="entry name" value="Glutathione-S-Trfase_C-like"/>
</dbReference>
<keyword evidence="4" id="KW-1185">Reference proteome</keyword>
<proteinExistence type="predicted"/>
<dbReference type="Gene3D" id="1.20.1050.10">
    <property type="match status" value="1"/>
</dbReference>
<dbReference type="Gene3D" id="3.40.30.10">
    <property type="entry name" value="Glutaredoxin"/>
    <property type="match status" value="1"/>
</dbReference>
<dbReference type="SFLD" id="SFLDS00019">
    <property type="entry name" value="Glutathione_Transferase_(cytos"/>
    <property type="match status" value="1"/>
</dbReference>
<name>A0A6I4TU19_9SPHN</name>
<dbReference type="Pfam" id="PF13409">
    <property type="entry name" value="GST_N_2"/>
    <property type="match status" value="1"/>
</dbReference>
<evidence type="ECO:0000313" key="3">
    <source>
        <dbReference type="EMBL" id="MXO99332.1"/>
    </source>
</evidence>
<dbReference type="PANTHER" id="PTHR44051">
    <property type="entry name" value="GLUTATHIONE S-TRANSFERASE-RELATED"/>
    <property type="match status" value="1"/>
</dbReference>
<dbReference type="InterPro" id="IPR004046">
    <property type="entry name" value="GST_C"/>
</dbReference>
<accession>A0A6I4TU19</accession>
<dbReference type="Proteomes" id="UP000469430">
    <property type="component" value="Unassembled WGS sequence"/>
</dbReference>
<protein>
    <submittedName>
        <fullName evidence="3">Glutathione S-transferase</fullName>
    </submittedName>
</protein>
<dbReference type="InterPro" id="IPR004045">
    <property type="entry name" value="Glutathione_S-Trfase_N"/>
</dbReference>
<dbReference type="PANTHER" id="PTHR44051:SF21">
    <property type="entry name" value="GLUTATHIONE S-TRANSFERASE FAMILY PROTEIN"/>
    <property type="match status" value="1"/>
</dbReference>
<dbReference type="InterPro" id="IPR036282">
    <property type="entry name" value="Glutathione-S-Trfase_C_sf"/>
</dbReference>
<comment type="caution">
    <text evidence="3">The sequence shown here is derived from an EMBL/GenBank/DDBJ whole genome shotgun (WGS) entry which is preliminary data.</text>
</comment>
<feature type="domain" description="GST N-terminal" evidence="1">
    <location>
        <begin position="1"/>
        <end position="83"/>
    </location>
</feature>
<dbReference type="SUPFAM" id="SSF52833">
    <property type="entry name" value="Thioredoxin-like"/>
    <property type="match status" value="1"/>
</dbReference>
<dbReference type="AlphaFoldDB" id="A0A6I4TU19"/>
<dbReference type="InterPro" id="IPR036249">
    <property type="entry name" value="Thioredoxin-like_sf"/>
</dbReference>
<dbReference type="SFLD" id="SFLDG01150">
    <property type="entry name" value="Main.1:_Beta-like"/>
    <property type="match status" value="1"/>
</dbReference>
<organism evidence="3 4">
    <name type="scientific">Croceibacterium xixiisoli</name>
    <dbReference type="NCBI Taxonomy" id="1476466"/>
    <lineage>
        <taxon>Bacteria</taxon>
        <taxon>Pseudomonadati</taxon>
        <taxon>Pseudomonadota</taxon>
        <taxon>Alphaproteobacteria</taxon>
        <taxon>Sphingomonadales</taxon>
        <taxon>Erythrobacteraceae</taxon>
        <taxon>Croceibacterium</taxon>
    </lineage>
</organism>
<dbReference type="CDD" id="cd03207">
    <property type="entry name" value="GST_C_8"/>
    <property type="match status" value="1"/>
</dbReference>
<dbReference type="CDD" id="cd03046">
    <property type="entry name" value="GST_N_GTT1_like"/>
    <property type="match status" value="1"/>
</dbReference>
<dbReference type="OrthoDB" id="5740960at2"/>
<dbReference type="SUPFAM" id="SSF47616">
    <property type="entry name" value="GST C-terminal domain-like"/>
    <property type="match status" value="1"/>
</dbReference>
<dbReference type="GO" id="GO:0016740">
    <property type="term" value="F:transferase activity"/>
    <property type="evidence" value="ECO:0007669"/>
    <property type="project" value="UniProtKB-KW"/>
</dbReference>
<dbReference type="PROSITE" id="PS50404">
    <property type="entry name" value="GST_NTER"/>
    <property type="match status" value="1"/>
</dbReference>
<feature type="domain" description="GST C-terminal" evidence="2">
    <location>
        <begin position="87"/>
        <end position="212"/>
    </location>
</feature>
<dbReference type="InterPro" id="IPR040079">
    <property type="entry name" value="Glutathione_S-Trfase"/>
</dbReference>
<reference evidence="3 4" key="1">
    <citation type="submission" date="2019-12" db="EMBL/GenBank/DDBJ databases">
        <title>Genomic-based taxomic classification of the family Erythrobacteraceae.</title>
        <authorList>
            <person name="Xu L."/>
        </authorList>
    </citation>
    <scope>NUCLEOTIDE SEQUENCE [LARGE SCALE GENOMIC DNA]</scope>
    <source>
        <strain evidence="3 4">S36</strain>
    </source>
</reference>
<evidence type="ECO:0000259" key="2">
    <source>
        <dbReference type="PROSITE" id="PS50405"/>
    </source>
</evidence>
<dbReference type="RefSeq" id="WP_161391061.1">
    <property type="nucleotide sequence ID" value="NZ_JBHSCP010000001.1"/>
</dbReference>
<dbReference type="PROSITE" id="PS50405">
    <property type="entry name" value="GST_CTER"/>
    <property type="match status" value="1"/>
</dbReference>
<keyword evidence="3" id="KW-0808">Transferase</keyword>
<gene>
    <name evidence="3" type="ORF">GRI97_10055</name>
</gene>
<dbReference type="SFLD" id="SFLDG00358">
    <property type="entry name" value="Main_(cytGST)"/>
    <property type="match status" value="1"/>
</dbReference>